<dbReference type="GO" id="GO:0005634">
    <property type="term" value="C:nucleus"/>
    <property type="evidence" value="ECO:0007669"/>
    <property type="project" value="UniProtKB-SubCell"/>
</dbReference>
<dbReference type="GO" id="GO:0000977">
    <property type="term" value="F:RNA polymerase II transcription regulatory region sequence-specific DNA binding"/>
    <property type="evidence" value="ECO:0007669"/>
    <property type="project" value="TreeGrafter"/>
</dbReference>
<dbReference type="InterPro" id="IPR050649">
    <property type="entry name" value="Paired_Homeobox_TFs"/>
</dbReference>
<organism evidence="9">
    <name type="scientific">Saccoglossus kowalevskii</name>
    <name type="common">Acorn worm</name>
    <dbReference type="NCBI Taxonomy" id="10224"/>
    <lineage>
        <taxon>Eukaryota</taxon>
        <taxon>Metazoa</taxon>
        <taxon>Hemichordata</taxon>
        <taxon>Enteropneusta</taxon>
        <taxon>Harrimaniidae</taxon>
        <taxon>Saccoglossus</taxon>
    </lineage>
</organism>
<dbReference type="PROSITE" id="PS00027">
    <property type="entry name" value="HOMEOBOX_1"/>
    <property type="match status" value="1"/>
</dbReference>
<dbReference type="Gene3D" id="1.10.10.60">
    <property type="entry name" value="Homeodomain-like"/>
    <property type="match status" value="1"/>
</dbReference>
<evidence type="ECO:0000256" key="2">
    <source>
        <dbReference type="ARBA" id="ARBA00023125"/>
    </source>
</evidence>
<feature type="domain" description="Homeobox" evidence="8">
    <location>
        <begin position="155"/>
        <end position="215"/>
    </location>
</feature>
<dbReference type="InterPro" id="IPR017970">
    <property type="entry name" value="Homeobox_CS"/>
</dbReference>
<dbReference type="GO" id="GO:0000981">
    <property type="term" value="F:DNA-binding transcription factor activity, RNA polymerase II-specific"/>
    <property type="evidence" value="ECO:0007669"/>
    <property type="project" value="InterPro"/>
</dbReference>
<dbReference type="CDD" id="cd00086">
    <property type="entry name" value="homeodomain"/>
    <property type="match status" value="1"/>
</dbReference>
<dbReference type="InterPro" id="IPR001356">
    <property type="entry name" value="HD"/>
</dbReference>
<evidence type="ECO:0000256" key="4">
    <source>
        <dbReference type="ARBA" id="ARBA00023242"/>
    </source>
</evidence>
<dbReference type="SMART" id="SM00389">
    <property type="entry name" value="HOX"/>
    <property type="match status" value="1"/>
</dbReference>
<proteinExistence type="evidence at transcript level"/>
<name>A0A0U2L5R4_SACKO</name>
<evidence type="ECO:0000256" key="6">
    <source>
        <dbReference type="RuleBase" id="RU000682"/>
    </source>
</evidence>
<evidence type="ECO:0000256" key="1">
    <source>
        <dbReference type="ARBA" id="ARBA00004123"/>
    </source>
</evidence>
<dbReference type="EMBL" id="KU175608">
    <property type="protein sequence ID" value="ALR88553.1"/>
    <property type="molecule type" value="mRNA"/>
</dbReference>
<dbReference type="PANTHER" id="PTHR24329:SF543">
    <property type="entry name" value="FI01017P-RELATED"/>
    <property type="match status" value="1"/>
</dbReference>
<accession>A0A0U2L5R4</accession>
<feature type="compositionally biased region" description="Polar residues" evidence="7">
    <location>
        <begin position="79"/>
        <end position="90"/>
    </location>
</feature>
<evidence type="ECO:0000256" key="3">
    <source>
        <dbReference type="ARBA" id="ARBA00023155"/>
    </source>
</evidence>
<dbReference type="InterPro" id="IPR009057">
    <property type="entry name" value="Homeodomain-like_sf"/>
</dbReference>
<feature type="region of interest" description="Disordered" evidence="7">
    <location>
        <begin position="62"/>
        <end position="90"/>
    </location>
</feature>
<evidence type="ECO:0000256" key="7">
    <source>
        <dbReference type="SAM" id="MobiDB-lite"/>
    </source>
</evidence>
<keyword evidence="4 5" id="KW-0539">Nucleus</keyword>
<feature type="region of interest" description="Disordered" evidence="7">
    <location>
        <begin position="134"/>
        <end position="165"/>
    </location>
</feature>
<feature type="compositionally biased region" description="Basic residues" evidence="7">
    <location>
        <begin position="152"/>
        <end position="161"/>
    </location>
</feature>
<dbReference type="PROSITE" id="PS50071">
    <property type="entry name" value="HOMEOBOX_2"/>
    <property type="match status" value="1"/>
</dbReference>
<dbReference type="AlphaFoldDB" id="A0A0U2L5R4"/>
<protein>
    <submittedName>
        <fullName evidence="9">Homeobox protein ceh-37-like 024</fullName>
    </submittedName>
</protein>
<dbReference type="SUPFAM" id="SSF46689">
    <property type="entry name" value="Homeodomain-like"/>
    <property type="match status" value="1"/>
</dbReference>
<feature type="DNA-binding region" description="Homeobox" evidence="5">
    <location>
        <begin position="157"/>
        <end position="216"/>
    </location>
</feature>
<evidence type="ECO:0000259" key="8">
    <source>
        <dbReference type="PROSITE" id="PS50071"/>
    </source>
</evidence>
<evidence type="ECO:0000313" key="9">
    <source>
        <dbReference type="EMBL" id="ALR88553.1"/>
    </source>
</evidence>
<reference evidence="9" key="1">
    <citation type="journal article" date="2015" name="Nature">
        <title>Hemichordate genomes and deuterostome origins.</title>
        <authorList>
            <person name="Simakov O."/>
            <person name="Kawashima T."/>
            <person name="Marletaz F."/>
            <person name="Jenkins J."/>
            <person name="Koyanagi R."/>
            <person name="Mitros T."/>
            <person name="Hisata K."/>
            <person name="Bredeson J."/>
            <person name="Shoguchi E."/>
            <person name="Gyoja F."/>
            <person name="Yue J.X."/>
            <person name="Chen Y.C."/>
            <person name="Freeman R.M.Jr."/>
            <person name="Sasaki A."/>
            <person name="Hikosaka-Katayama T."/>
            <person name="Sato A."/>
            <person name="Fujie M."/>
            <person name="Baughman K.W."/>
            <person name="Levine J."/>
            <person name="Gonzalez P."/>
            <person name="Cameron C."/>
            <person name="Fritzenwanker J.H."/>
            <person name="Pani A.M."/>
            <person name="Goto H."/>
            <person name="Kanda M."/>
            <person name="Arakaki N."/>
            <person name="Yamasaki S."/>
            <person name="Qu J."/>
            <person name="Cree A."/>
            <person name="Ding Y."/>
            <person name="Dinh H.H."/>
            <person name="Dugan S."/>
            <person name="Holder M."/>
            <person name="Jhangiani S.N."/>
            <person name="Kovar C.L."/>
            <person name="Lee S.L."/>
            <person name="Lewis L.R."/>
            <person name="Morton D."/>
            <person name="Nazareth L.V."/>
            <person name="Okwuonu G."/>
            <person name="Santibanez J."/>
            <person name="Chen R."/>
            <person name="Richards S."/>
            <person name="Muzny D.M."/>
            <person name="Gillis A."/>
            <person name="Peshkin L."/>
            <person name="Wu M."/>
            <person name="Humphreys T."/>
            <person name="Su Y.H."/>
            <person name="Putnam N.H."/>
            <person name="Schmutz J."/>
            <person name="Fujiyama A."/>
            <person name="Yu J.K."/>
            <person name="Tagawa K."/>
            <person name="Worley K.C."/>
            <person name="Gibbs R.A."/>
            <person name="Kirschner M.W."/>
            <person name="Lowe C.J."/>
            <person name="Satoh N."/>
            <person name="Rokhsar D.S."/>
            <person name="Gerhart J."/>
        </authorList>
    </citation>
    <scope>NUCLEOTIDE SEQUENCE</scope>
</reference>
<keyword evidence="3 5" id="KW-0371">Homeobox</keyword>
<dbReference type="Pfam" id="PF00046">
    <property type="entry name" value="Homeodomain"/>
    <property type="match status" value="1"/>
</dbReference>
<sequence>MFRTGPVLPCRSRNITGFESESRLLSGEHRRSGPVTDTMVGRASTSFTINAILGVEVAAPPSKPVSLPEIQTDGKKCVSTPNKDCSKSNQMRQNEMIETKDVHLEVKDDNIKDNDPLNSTMPINQHEVGYYLNISESSSGDDGEDSSSSSTKKTRKSRRSRTTYSRQQLDALERIFSQEQYPDLVVREDIADKLKLDEERVQIWFQNRRAKFKKTHKEGRMAWMRQHMYGLPTSEYQSMNDVLGESIGNRFITSPPSSHIVPHHAMPYTSVASTLGSMTRMPSPNISMPPLRVPHIHNLNLLRLAADSIRPATSVHHTHR</sequence>
<evidence type="ECO:0000256" key="5">
    <source>
        <dbReference type="PROSITE-ProRule" id="PRU00108"/>
    </source>
</evidence>
<comment type="subcellular location">
    <subcellularLocation>
        <location evidence="1 5 6">Nucleus</location>
    </subcellularLocation>
</comment>
<dbReference type="PANTHER" id="PTHR24329">
    <property type="entry name" value="HOMEOBOX PROTEIN ARISTALESS"/>
    <property type="match status" value="1"/>
</dbReference>
<keyword evidence="2 5" id="KW-0238">DNA-binding</keyword>
<dbReference type="OrthoDB" id="6159439at2759"/>